<feature type="domain" description="HipA-like C-terminal" evidence="4">
    <location>
        <begin position="216"/>
        <end position="441"/>
    </location>
</feature>
<keyword evidence="5" id="KW-0723">Serine/threonine-protein kinase</keyword>
<dbReference type="RefSeq" id="WP_026634667.1">
    <property type="nucleotide sequence ID" value="NZ_FONH01000009.1"/>
</dbReference>
<dbReference type="PANTHER" id="PTHR37419:SF8">
    <property type="entry name" value="TOXIN YJJJ"/>
    <property type="match status" value="1"/>
</dbReference>
<dbReference type="NCBIfam" id="NF007297">
    <property type="entry name" value="PRK09775.1"/>
    <property type="match status" value="1"/>
</dbReference>
<dbReference type="Proteomes" id="UP000199477">
    <property type="component" value="Unassembled WGS sequence"/>
</dbReference>
<dbReference type="AlphaFoldDB" id="A0A1I2GI72"/>
<accession>A0A1I2GI72</accession>
<dbReference type="PANTHER" id="PTHR37419">
    <property type="entry name" value="SERINE/THREONINE-PROTEIN KINASE TOXIN HIPA"/>
    <property type="match status" value="1"/>
</dbReference>
<dbReference type="InterPro" id="IPR052028">
    <property type="entry name" value="HipA_Ser/Thr_kinase"/>
</dbReference>
<keyword evidence="2" id="KW-0808">Transferase</keyword>
<keyword evidence="3 5" id="KW-0418">Kinase</keyword>
<sequence>MNTQVISLDQLLAALRRAGVASARALGDTLGISQPTVSRLLTQAGDRVIRIGQARRSRYAVTREVRGLGDRWPLYRIDAQGRPQELGELVALHNDGSLLQAGRLPGWLRDDFGEGLFPGLPWFLDDMRPQGFLGRMFARAHAAELGLGEDILRWNNDDVLTALLLRGEDGPGQFVLGERALEKALSASAAGLPVGERQLRYAELAERALSGPQAGSSAAGEQPKFTACVVEEDRSLRHVIVKFSEPVHANPVGRRWADLLVSEHIAACLLHERGIASARTELVWSGDRLCLESTRFDRIGAHGRRGVVSLAAWSDAHDGVRDGWPDTAARMLRDGWLGEAAVDDVTRLWWFGRLIANTDMHYGNLSFFLDDTLPLALCPSYDMLPMHYRPGASGNLPITPLQARPPRPDVLAQWQQAATWATDYWQRVGEHAQVSDAFRDIATANHEQIERIRQRFA</sequence>
<evidence type="ECO:0000259" key="4">
    <source>
        <dbReference type="Pfam" id="PF07804"/>
    </source>
</evidence>
<dbReference type="STRING" id="500610.SAMN02799615_02651"/>
<name>A0A1I2GI72_9GAMM</name>
<dbReference type="GO" id="GO:0005829">
    <property type="term" value="C:cytosol"/>
    <property type="evidence" value="ECO:0007669"/>
    <property type="project" value="TreeGrafter"/>
</dbReference>
<keyword evidence="6" id="KW-1185">Reference proteome</keyword>
<evidence type="ECO:0000313" key="6">
    <source>
        <dbReference type="Proteomes" id="UP000199477"/>
    </source>
</evidence>
<dbReference type="EMBL" id="FONH01000009">
    <property type="protein sequence ID" value="SFF17285.1"/>
    <property type="molecule type" value="Genomic_DNA"/>
</dbReference>
<proteinExistence type="inferred from homology"/>
<dbReference type="GO" id="GO:0004674">
    <property type="term" value="F:protein serine/threonine kinase activity"/>
    <property type="evidence" value="ECO:0007669"/>
    <property type="project" value="UniProtKB-KW"/>
</dbReference>
<organism evidence="5 6">
    <name type="scientific">Dyella marensis</name>
    <dbReference type="NCBI Taxonomy" id="500610"/>
    <lineage>
        <taxon>Bacteria</taxon>
        <taxon>Pseudomonadati</taxon>
        <taxon>Pseudomonadota</taxon>
        <taxon>Gammaproteobacteria</taxon>
        <taxon>Lysobacterales</taxon>
        <taxon>Rhodanobacteraceae</taxon>
        <taxon>Dyella</taxon>
    </lineage>
</organism>
<dbReference type="Pfam" id="PF07804">
    <property type="entry name" value="HipA_C"/>
    <property type="match status" value="1"/>
</dbReference>
<reference evidence="6" key="1">
    <citation type="submission" date="2016-10" db="EMBL/GenBank/DDBJ databases">
        <authorList>
            <person name="Varghese N."/>
            <person name="Submissions S."/>
        </authorList>
    </citation>
    <scope>NUCLEOTIDE SEQUENCE [LARGE SCALE GENOMIC DNA]</scope>
    <source>
        <strain evidence="6">UNC178MFTsu3.1</strain>
    </source>
</reference>
<gene>
    <name evidence="5" type="ORF">SAMN02799615_02651</name>
</gene>
<evidence type="ECO:0000256" key="1">
    <source>
        <dbReference type="ARBA" id="ARBA00010164"/>
    </source>
</evidence>
<evidence type="ECO:0000256" key="2">
    <source>
        <dbReference type="ARBA" id="ARBA00022679"/>
    </source>
</evidence>
<evidence type="ECO:0000313" key="5">
    <source>
        <dbReference type="EMBL" id="SFF17285.1"/>
    </source>
</evidence>
<evidence type="ECO:0000256" key="3">
    <source>
        <dbReference type="ARBA" id="ARBA00022777"/>
    </source>
</evidence>
<comment type="similarity">
    <text evidence="1">Belongs to the HipA Ser/Thr kinase family.</text>
</comment>
<dbReference type="InterPro" id="IPR012893">
    <property type="entry name" value="HipA-like_C"/>
</dbReference>
<protein>
    <submittedName>
        <fullName evidence="5">Serine/threonine protein kinase HipA, toxin component of the HipAB toxin-antitoxin module</fullName>
    </submittedName>
</protein>